<comment type="caution">
    <text evidence="1">The sequence shown here is derived from an EMBL/GenBank/DDBJ whole genome shotgun (WGS) entry which is preliminary data.</text>
</comment>
<proteinExistence type="predicted"/>
<dbReference type="EMBL" id="BPLR01000868">
    <property type="protein sequence ID" value="GIY98011.1"/>
    <property type="molecule type" value="Genomic_DNA"/>
</dbReference>
<evidence type="ECO:0000313" key="1">
    <source>
        <dbReference type="EMBL" id="GIY98011.1"/>
    </source>
</evidence>
<reference evidence="1 2" key="1">
    <citation type="submission" date="2021-06" db="EMBL/GenBank/DDBJ databases">
        <title>Caerostris extrusa draft genome.</title>
        <authorList>
            <person name="Kono N."/>
            <person name="Arakawa K."/>
        </authorList>
    </citation>
    <scope>NUCLEOTIDE SEQUENCE [LARGE SCALE GENOMIC DNA]</scope>
</reference>
<gene>
    <name evidence="1" type="ORF">CEXT_623001</name>
</gene>
<organism evidence="1 2">
    <name type="scientific">Caerostris extrusa</name>
    <name type="common">Bark spider</name>
    <name type="synonym">Caerostris bankana</name>
    <dbReference type="NCBI Taxonomy" id="172846"/>
    <lineage>
        <taxon>Eukaryota</taxon>
        <taxon>Metazoa</taxon>
        <taxon>Ecdysozoa</taxon>
        <taxon>Arthropoda</taxon>
        <taxon>Chelicerata</taxon>
        <taxon>Arachnida</taxon>
        <taxon>Araneae</taxon>
        <taxon>Araneomorphae</taxon>
        <taxon>Entelegynae</taxon>
        <taxon>Araneoidea</taxon>
        <taxon>Araneidae</taxon>
        <taxon>Caerostris</taxon>
    </lineage>
</organism>
<keyword evidence="2" id="KW-1185">Reference proteome</keyword>
<name>A0AAV4XVK0_CAEEX</name>
<evidence type="ECO:0000313" key="2">
    <source>
        <dbReference type="Proteomes" id="UP001054945"/>
    </source>
</evidence>
<dbReference type="Proteomes" id="UP001054945">
    <property type="component" value="Unassembled WGS sequence"/>
</dbReference>
<accession>A0AAV4XVK0</accession>
<protein>
    <submittedName>
        <fullName evidence="1">Uncharacterized protein</fullName>
    </submittedName>
</protein>
<sequence>MILESPSEGLFLRIVSSDCKVRELKMEIHFLTCFLPSMYWKTKIPHRFRFPSEWKTNIPHPNCVVTNKIKLPIYWLLGQWKFKGRYVDDASLSTRRGSTSGDGELEWLLHYTQNMPLKLETNASKGDI</sequence>
<dbReference type="AlphaFoldDB" id="A0AAV4XVK0"/>